<comment type="caution">
    <text evidence="9">The sequence shown here is derived from an EMBL/GenBank/DDBJ whole genome shotgun (WGS) entry which is preliminary data.</text>
</comment>
<evidence type="ECO:0000256" key="7">
    <source>
        <dbReference type="SAM" id="Phobius"/>
    </source>
</evidence>
<evidence type="ECO:0000256" key="2">
    <source>
        <dbReference type="ARBA" id="ARBA00022449"/>
    </source>
</evidence>
<organism evidence="9 10">
    <name type="scientific">Pseudomonas syringae pv. actinidiae ICMP 19096</name>
    <dbReference type="NCBI Taxonomy" id="1194405"/>
    <lineage>
        <taxon>Bacteria</taxon>
        <taxon>Pseudomonadati</taxon>
        <taxon>Pseudomonadota</taxon>
        <taxon>Gammaproteobacteria</taxon>
        <taxon>Pseudomonadales</taxon>
        <taxon>Pseudomonadaceae</taxon>
        <taxon>Pseudomonas</taxon>
        <taxon>Pseudomonas syringae</taxon>
    </lineage>
</organism>
<protein>
    <submittedName>
        <fullName evidence="9">Na+/H+ antiporter NhaP</fullName>
    </submittedName>
</protein>
<dbReference type="InterPro" id="IPR006153">
    <property type="entry name" value="Cation/H_exchanger_TM"/>
</dbReference>
<comment type="subcellular location">
    <subcellularLocation>
        <location evidence="1">Membrane</location>
        <topology evidence="1">Multi-pass membrane protein</topology>
    </subcellularLocation>
</comment>
<evidence type="ECO:0000313" key="9">
    <source>
        <dbReference type="EMBL" id="EPN37642.1"/>
    </source>
</evidence>
<evidence type="ECO:0000256" key="1">
    <source>
        <dbReference type="ARBA" id="ARBA00004141"/>
    </source>
</evidence>
<proteinExistence type="predicted"/>
<dbReference type="Proteomes" id="UP000018849">
    <property type="component" value="Unassembled WGS sequence"/>
</dbReference>
<sequence>TVLLGIAQLGETPTVGETALLFVHEAVGGVLFGGLIGYAVYLMIKSIEQYQIEVMLTLALVIGGSAMASELHVSGPIAMVVAGLIIGNLGRNLAMNDMTRRYMDGFWELLDDMLNALLFALIGMELLLLPFSWQHLIAASL</sequence>
<keyword evidence="5" id="KW-0406">Ion transport</keyword>
<gene>
    <name evidence="9" type="ORF">A245_39616</name>
</gene>
<dbReference type="Pfam" id="PF00999">
    <property type="entry name" value="Na_H_Exchanger"/>
    <property type="match status" value="1"/>
</dbReference>
<reference evidence="9 10" key="1">
    <citation type="journal article" date="2013" name="PLoS Pathog.">
        <title>Genomic analysis of the Kiwifruit pathogen Pseudomonas syringae pv. actinidiae provides insight into the origins of an emergent plant disease.</title>
        <authorList>
            <person name="McCann H.C."/>
            <person name="Rikkerink E.H."/>
            <person name="Bertels F."/>
            <person name="Fiers M."/>
            <person name="Lu A."/>
            <person name="Rees-George J."/>
            <person name="Andersen M.T."/>
            <person name="Gleave A.P."/>
            <person name="Haubold B."/>
            <person name="Wohlers M.W."/>
            <person name="Guttman D.S."/>
            <person name="Wang P.W."/>
            <person name="Straub C."/>
            <person name="Vanneste J.L."/>
            <person name="Rainey P.B."/>
            <person name="Templeton M.D."/>
        </authorList>
    </citation>
    <scope>NUCLEOTIDE SEQUENCE [LARGE SCALE GENOMIC DNA]</scope>
    <source>
        <strain evidence="9 10">ICMP 19096</strain>
    </source>
</reference>
<evidence type="ECO:0000256" key="5">
    <source>
        <dbReference type="ARBA" id="ARBA00023065"/>
    </source>
</evidence>
<feature type="non-terminal residue" evidence="9">
    <location>
        <position position="1"/>
    </location>
</feature>
<evidence type="ECO:0000313" key="10">
    <source>
        <dbReference type="Proteomes" id="UP000018849"/>
    </source>
</evidence>
<dbReference type="AlphaFoldDB" id="A0A656JME0"/>
<keyword evidence="6 7" id="KW-0472">Membrane</keyword>
<feature type="transmembrane region" description="Helical" evidence="7">
    <location>
        <begin position="114"/>
        <end position="133"/>
    </location>
</feature>
<dbReference type="GO" id="GO:1902600">
    <property type="term" value="P:proton transmembrane transport"/>
    <property type="evidence" value="ECO:0007669"/>
    <property type="project" value="InterPro"/>
</dbReference>
<keyword evidence="3 7" id="KW-0812">Transmembrane</keyword>
<dbReference type="GO" id="GO:0015297">
    <property type="term" value="F:antiporter activity"/>
    <property type="evidence" value="ECO:0007669"/>
    <property type="project" value="UniProtKB-KW"/>
</dbReference>
<name>A0A656JME0_PSESF</name>
<keyword evidence="2" id="KW-0813">Transport</keyword>
<feature type="domain" description="Cation/H+ exchanger transmembrane" evidence="8">
    <location>
        <begin position="2"/>
        <end position="137"/>
    </location>
</feature>
<evidence type="ECO:0000256" key="4">
    <source>
        <dbReference type="ARBA" id="ARBA00022989"/>
    </source>
</evidence>
<accession>A0A656JME0</accession>
<keyword evidence="2" id="KW-0050">Antiport</keyword>
<evidence type="ECO:0000256" key="6">
    <source>
        <dbReference type="ARBA" id="ARBA00023136"/>
    </source>
</evidence>
<evidence type="ECO:0000259" key="8">
    <source>
        <dbReference type="Pfam" id="PF00999"/>
    </source>
</evidence>
<feature type="non-terminal residue" evidence="9">
    <location>
        <position position="141"/>
    </location>
</feature>
<feature type="transmembrane region" description="Helical" evidence="7">
    <location>
        <begin position="50"/>
        <end position="69"/>
    </location>
</feature>
<keyword evidence="4 7" id="KW-1133">Transmembrane helix</keyword>
<feature type="transmembrane region" description="Helical" evidence="7">
    <location>
        <begin position="20"/>
        <end position="43"/>
    </location>
</feature>
<dbReference type="EMBL" id="AOKF01003357">
    <property type="protein sequence ID" value="EPN37642.1"/>
    <property type="molecule type" value="Genomic_DNA"/>
</dbReference>
<feature type="transmembrane region" description="Helical" evidence="7">
    <location>
        <begin position="75"/>
        <end position="94"/>
    </location>
</feature>
<dbReference type="GO" id="GO:0016020">
    <property type="term" value="C:membrane"/>
    <property type="evidence" value="ECO:0007669"/>
    <property type="project" value="UniProtKB-SubCell"/>
</dbReference>
<evidence type="ECO:0000256" key="3">
    <source>
        <dbReference type="ARBA" id="ARBA00022692"/>
    </source>
</evidence>